<feature type="region of interest" description="Disordered" evidence="4">
    <location>
        <begin position="61"/>
        <end position="91"/>
    </location>
</feature>
<feature type="domain" description="SHSP" evidence="5">
    <location>
        <begin position="322"/>
        <end position="434"/>
    </location>
</feature>
<dbReference type="OrthoDB" id="10058145at2759"/>
<dbReference type="Proteomes" id="UP000515135">
    <property type="component" value="Unplaced"/>
</dbReference>
<dbReference type="InterPro" id="IPR002068">
    <property type="entry name" value="A-crystallin/Hsp20_dom"/>
</dbReference>
<comment type="similarity">
    <text evidence="2 3">Belongs to the small heat shock protein (HSP20) family.</text>
</comment>
<dbReference type="Gene3D" id="2.60.40.790">
    <property type="match status" value="2"/>
</dbReference>
<feature type="compositionally biased region" description="Basic and acidic residues" evidence="4">
    <location>
        <begin position="71"/>
        <end position="91"/>
    </location>
</feature>
<keyword evidence="1" id="KW-0346">Stress response</keyword>
<feature type="region of interest" description="Disordered" evidence="4">
    <location>
        <begin position="426"/>
        <end position="457"/>
    </location>
</feature>
<proteinExistence type="inferred from homology"/>
<protein>
    <submittedName>
        <fullName evidence="7">Uncharacterized protein LOC109482256</fullName>
    </submittedName>
</protein>
<dbReference type="GO" id="GO:0051082">
    <property type="term" value="F:unfolded protein binding"/>
    <property type="evidence" value="ECO:0007669"/>
    <property type="project" value="TreeGrafter"/>
</dbReference>
<accession>A0A6P5AAY5</accession>
<sequence length="457" mass="50410">MPVMFSPFYPSRPCCRTVRPRPRGFPGVANDVPLYVIEHQIDAALQDGLLFLNQLLSPSQCPCRPPTQQNKADERKVDEGNEKETKTKATPHPEKYQVSLDVTGFSPDEISVKTVGNKVRVHGKHEARHADQSGHSFRYQELRREFVLPEGVDPETVTSVLSKDGVLSIQAPRMAIEAPPAEKVVPVQSAEAPAVENGKEDIDCAEGDDEMAECWRVHQTLPNDGNISIIFPAITTTATRPTPDRTMALVFSPFYASRPCCRTVRPRPRCFPGVANDVPLYTMEHQIDAALQDGLLFLNQLLSPSQCPCRPPTQKNKAAEKKPDEGNETETKTEATPEKYQVSLDVTGFSPDEISVKTVGNKVRVHGKHEARHADQNGHSFRYQELRREFVLPEGVDPETVTSVLSKDGVLSIQAPRMAIEAPPAEKVVPVQSAEAPAVENGKEDIDSAEGDDEMAE</sequence>
<dbReference type="InterPro" id="IPR001436">
    <property type="entry name" value="Alpha-crystallin/sHSP_animal"/>
</dbReference>
<dbReference type="CDD" id="cd06526">
    <property type="entry name" value="metazoan_ACD"/>
    <property type="match status" value="2"/>
</dbReference>
<gene>
    <name evidence="7" type="primary">LOC109482256</name>
</gene>
<dbReference type="GO" id="GO:0009408">
    <property type="term" value="P:response to heat"/>
    <property type="evidence" value="ECO:0007669"/>
    <property type="project" value="TreeGrafter"/>
</dbReference>
<dbReference type="AlphaFoldDB" id="A0A6P5AAY5"/>
<keyword evidence="6" id="KW-1185">Reference proteome</keyword>
<dbReference type="GeneID" id="109482256"/>
<name>A0A6P5AAY5_BRABE</name>
<dbReference type="PROSITE" id="PS01031">
    <property type="entry name" value="SHSP"/>
    <property type="match status" value="2"/>
</dbReference>
<dbReference type="GO" id="GO:0005634">
    <property type="term" value="C:nucleus"/>
    <property type="evidence" value="ECO:0007669"/>
    <property type="project" value="TreeGrafter"/>
</dbReference>
<dbReference type="KEGG" id="bbel:109482256"/>
<feature type="region of interest" description="Disordered" evidence="4">
    <location>
        <begin position="308"/>
        <end position="337"/>
    </location>
</feature>
<evidence type="ECO:0000259" key="5">
    <source>
        <dbReference type="PROSITE" id="PS01031"/>
    </source>
</evidence>
<evidence type="ECO:0000256" key="2">
    <source>
        <dbReference type="PROSITE-ProRule" id="PRU00285"/>
    </source>
</evidence>
<feature type="compositionally biased region" description="Acidic residues" evidence="4">
    <location>
        <begin position="447"/>
        <end position="457"/>
    </location>
</feature>
<dbReference type="SUPFAM" id="SSF49764">
    <property type="entry name" value="HSP20-like chaperones"/>
    <property type="match status" value="2"/>
</dbReference>
<dbReference type="PANTHER" id="PTHR45640">
    <property type="entry name" value="HEAT SHOCK PROTEIN HSP-12.2-RELATED"/>
    <property type="match status" value="1"/>
</dbReference>
<evidence type="ECO:0000256" key="1">
    <source>
        <dbReference type="ARBA" id="ARBA00023016"/>
    </source>
</evidence>
<evidence type="ECO:0000313" key="6">
    <source>
        <dbReference type="Proteomes" id="UP000515135"/>
    </source>
</evidence>
<dbReference type="GO" id="GO:0005737">
    <property type="term" value="C:cytoplasm"/>
    <property type="evidence" value="ECO:0007669"/>
    <property type="project" value="TreeGrafter"/>
</dbReference>
<feature type="compositionally biased region" description="Basic and acidic residues" evidence="4">
    <location>
        <begin position="317"/>
        <end position="337"/>
    </location>
</feature>
<dbReference type="PRINTS" id="PR00299">
    <property type="entry name" value="ACRYSTALLIN"/>
</dbReference>
<dbReference type="Pfam" id="PF00011">
    <property type="entry name" value="HSP20"/>
    <property type="match status" value="2"/>
</dbReference>
<evidence type="ECO:0000256" key="3">
    <source>
        <dbReference type="RuleBase" id="RU003616"/>
    </source>
</evidence>
<feature type="domain" description="SHSP" evidence="5">
    <location>
        <begin position="78"/>
        <end position="190"/>
    </location>
</feature>
<dbReference type="InterPro" id="IPR008978">
    <property type="entry name" value="HSP20-like_chaperone"/>
</dbReference>
<dbReference type="GO" id="GO:0042026">
    <property type="term" value="P:protein refolding"/>
    <property type="evidence" value="ECO:0007669"/>
    <property type="project" value="TreeGrafter"/>
</dbReference>
<reference evidence="7" key="1">
    <citation type="submission" date="2025-08" db="UniProtKB">
        <authorList>
            <consortium name="RefSeq"/>
        </authorList>
    </citation>
    <scope>IDENTIFICATION</scope>
    <source>
        <tissue evidence="7">Gonad</tissue>
    </source>
</reference>
<evidence type="ECO:0000256" key="4">
    <source>
        <dbReference type="SAM" id="MobiDB-lite"/>
    </source>
</evidence>
<evidence type="ECO:0000313" key="7">
    <source>
        <dbReference type="RefSeq" id="XP_019640507.1"/>
    </source>
</evidence>
<dbReference type="RefSeq" id="XP_019640507.1">
    <property type="nucleotide sequence ID" value="XM_019784948.1"/>
</dbReference>
<dbReference type="PANTHER" id="PTHR45640:SF2">
    <property type="entry name" value="HEAT SHOCK PROTEIN BETA-11-RELATED"/>
    <property type="match status" value="1"/>
</dbReference>
<organism evidence="6 7">
    <name type="scientific">Branchiostoma belcheri</name>
    <name type="common">Amphioxus</name>
    <dbReference type="NCBI Taxonomy" id="7741"/>
    <lineage>
        <taxon>Eukaryota</taxon>
        <taxon>Metazoa</taxon>
        <taxon>Chordata</taxon>
        <taxon>Cephalochordata</taxon>
        <taxon>Leptocardii</taxon>
        <taxon>Amphioxiformes</taxon>
        <taxon>Branchiostomatidae</taxon>
        <taxon>Branchiostoma</taxon>
    </lineage>
</organism>